<evidence type="ECO:0000313" key="2">
    <source>
        <dbReference type="Proteomes" id="UP001217089"/>
    </source>
</evidence>
<organism evidence="1 2">
    <name type="scientific">Tegillarca granosa</name>
    <name type="common">Malaysian cockle</name>
    <name type="synonym">Anadara granosa</name>
    <dbReference type="NCBI Taxonomy" id="220873"/>
    <lineage>
        <taxon>Eukaryota</taxon>
        <taxon>Metazoa</taxon>
        <taxon>Spiralia</taxon>
        <taxon>Lophotrochozoa</taxon>
        <taxon>Mollusca</taxon>
        <taxon>Bivalvia</taxon>
        <taxon>Autobranchia</taxon>
        <taxon>Pteriomorphia</taxon>
        <taxon>Arcoida</taxon>
        <taxon>Arcoidea</taxon>
        <taxon>Arcidae</taxon>
        <taxon>Tegillarca</taxon>
    </lineage>
</organism>
<name>A0ABQ9FY07_TEGGR</name>
<protein>
    <submittedName>
        <fullName evidence="1">Uncharacterized protein</fullName>
    </submittedName>
</protein>
<sequence>MLEYIGWYRHLLEESVENRKHLPNINIHNCTGTVLAINGYRKYYYIYHAKKVRKWMRNSNKVTQAIGFVETDEESSEEEDLTKGVSTEKLLDGLLAWLDRVFDGSLKKIRVPFWPEMTLK</sequence>
<dbReference type="Proteomes" id="UP001217089">
    <property type="component" value="Unassembled WGS sequence"/>
</dbReference>
<reference evidence="1 2" key="1">
    <citation type="submission" date="2022-12" db="EMBL/GenBank/DDBJ databases">
        <title>Chromosome-level genome of Tegillarca granosa.</title>
        <authorList>
            <person name="Kim J."/>
        </authorList>
    </citation>
    <scope>NUCLEOTIDE SEQUENCE [LARGE SCALE GENOMIC DNA]</scope>
    <source>
        <strain evidence="1">Teg-2019</strain>
        <tissue evidence="1">Adductor muscle</tissue>
    </source>
</reference>
<keyword evidence="2" id="KW-1185">Reference proteome</keyword>
<accession>A0ABQ9FY07</accession>
<dbReference type="EMBL" id="JARBDR010000141">
    <property type="protein sequence ID" value="KAJ8320892.1"/>
    <property type="molecule type" value="Genomic_DNA"/>
</dbReference>
<proteinExistence type="predicted"/>
<comment type="caution">
    <text evidence="1">The sequence shown here is derived from an EMBL/GenBank/DDBJ whole genome shotgun (WGS) entry which is preliminary data.</text>
</comment>
<evidence type="ECO:0000313" key="1">
    <source>
        <dbReference type="EMBL" id="KAJ8320892.1"/>
    </source>
</evidence>
<gene>
    <name evidence="1" type="ORF">KUTeg_002479</name>
</gene>